<dbReference type="Pfam" id="PF25227">
    <property type="entry name" value="DUF7845"/>
    <property type="match status" value="1"/>
</dbReference>
<accession>A0A6B1IKS5</accession>
<protein>
    <recommendedName>
        <fullName evidence="1">DUF7845 domain-containing protein</fullName>
    </recommendedName>
</protein>
<feature type="domain" description="DUF7845" evidence="1">
    <location>
        <begin position="37"/>
        <end position="329"/>
    </location>
</feature>
<evidence type="ECO:0000313" key="2">
    <source>
        <dbReference type="EMBL" id="MYL67037.1"/>
    </source>
</evidence>
<dbReference type="AlphaFoldDB" id="A0A6B1IKS5"/>
<dbReference type="RefSeq" id="WP_159358135.1">
    <property type="nucleotide sequence ID" value="NZ_WMFC01000004.1"/>
</dbReference>
<dbReference type="Proteomes" id="UP000452321">
    <property type="component" value="Unassembled WGS sequence"/>
</dbReference>
<proteinExistence type="predicted"/>
<gene>
    <name evidence="2" type="ORF">GLW30_04770</name>
</gene>
<reference evidence="2 3" key="1">
    <citation type="submission" date="2019-11" db="EMBL/GenBank/DDBJ databases">
        <title>Genome sequences of 17 halophilic strains isolated from different environments.</title>
        <authorList>
            <person name="Furrow R.E."/>
        </authorList>
    </citation>
    <scope>NUCLEOTIDE SEQUENCE [LARGE SCALE GENOMIC DNA]</scope>
    <source>
        <strain evidence="2 3">22502_06_Cabo</strain>
    </source>
</reference>
<evidence type="ECO:0000313" key="3">
    <source>
        <dbReference type="Proteomes" id="UP000452321"/>
    </source>
</evidence>
<name>A0A6B1IKS5_9EURY</name>
<dbReference type="EMBL" id="WMFC01000004">
    <property type="protein sequence ID" value="MYL67037.1"/>
    <property type="molecule type" value="Genomic_DNA"/>
</dbReference>
<comment type="caution">
    <text evidence="2">The sequence shown here is derived from an EMBL/GenBank/DDBJ whole genome shotgun (WGS) entry which is preliminary data.</text>
</comment>
<dbReference type="InterPro" id="IPR057167">
    <property type="entry name" value="DUF7845"/>
</dbReference>
<sequence>MFTTKDRNLLPFIELSTALDGDFEWTRYNPETGTVIAEENSVGQFNAAGETWEFNHNESKITSWQSNIKPRDVDDCSRYFEYNIGVVSTDDVGRKRVNFQFRPALSDPHHIESNEPIRPIPSTLPEGIRVQVDSVNVNRDEILEVLQSVAAVLNVQPEYFGRERLHEWSRVYNYALYVRVRRSISERHLAGSEGLLERLTVFSSHRRGKGHYEWDNEEITAHYNTVGLNRTALQHLLPDQHVGKVLKLYHLKQPQANATEDPTSHPKLEVQFSTKYSDEAAIPWQSSGYDITDLEEELDEYLTCQLDWAGLATTAEADWVVPDAYWEPEDTDRNITVYPDPLEKVKEAEEGLAVHHLLSKDTSRGERAVLRALAESGKSHYRNLAAESETSTSTVYRAVDTFSNVINKTNGVLEFADGVLRDKFQELFEYLEDALEWVEQGIKHIQDSERLIGEDTAFASWARRYGASVLEKEDSIEIEFQAGKYSKYELQKILRRGYKAARRMGSQTAHKLMRATIRYRNQDDNELQRRCFIPKGTSISVLGDTTLTLG</sequence>
<evidence type="ECO:0000259" key="1">
    <source>
        <dbReference type="Pfam" id="PF25227"/>
    </source>
</evidence>
<organism evidence="2 3">
    <name type="scientific">Halorubrum distributum</name>
    <dbReference type="NCBI Taxonomy" id="29283"/>
    <lineage>
        <taxon>Archaea</taxon>
        <taxon>Methanobacteriati</taxon>
        <taxon>Methanobacteriota</taxon>
        <taxon>Stenosarchaea group</taxon>
        <taxon>Halobacteria</taxon>
        <taxon>Halobacteriales</taxon>
        <taxon>Haloferacaceae</taxon>
        <taxon>Halorubrum</taxon>
        <taxon>Halorubrum distributum group</taxon>
    </lineage>
</organism>